<dbReference type="PANTHER" id="PTHR43027:SF2">
    <property type="entry name" value="TRANSPORT PERMEASE PROTEIN"/>
    <property type="match status" value="1"/>
</dbReference>
<dbReference type="GO" id="GO:0016020">
    <property type="term" value="C:membrane"/>
    <property type="evidence" value="ECO:0007669"/>
    <property type="project" value="UniProtKB-SubCell"/>
</dbReference>
<reference evidence="7 8" key="1">
    <citation type="submission" date="2019-07" db="EMBL/GenBank/DDBJ databases">
        <title>Whole genome shotgun sequence of Pseudonocardia asaccharolytica NBRC 16224.</title>
        <authorList>
            <person name="Hosoyama A."/>
            <person name="Uohara A."/>
            <person name="Ohji S."/>
            <person name="Ichikawa N."/>
        </authorList>
    </citation>
    <scope>NUCLEOTIDE SEQUENCE [LARGE SCALE GENOMIC DNA]</scope>
    <source>
        <strain evidence="7 8">NBRC 16224</strain>
    </source>
</reference>
<dbReference type="Proteomes" id="UP000321328">
    <property type="component" value="Unassembled WGS sequence"/>
</dbReference>
<keyword evidence="4 5" id="KW-0472">Membrane</keyword>
<evidence type="ECO:0000256" key="4">
    <source>
        <dbReference type="ARBA" id="ARBA00023136"/>
    </source>
</evidence>
<dbReference type="STRING" id="1123024.GCA_000423625_04414"/>
<feature type="transmembrane region" description="Helical" evidence="5">
    <location>
        <begin position="169"/>
        <end position="187"/>
    </location>
</feature>
<dbReference type="EMBL" id="BJVI01000053">
    <property type="protein sequence ID" value="GEL20006.1"/>
    <property type="molecule type" value="Genomic_DNA"/>
</dbReference>
<gene>
    <name evidence="7" type="ORF">PA7_38430</name>
</gene>
<keyword evidence="8" id="KW-1185">Reference proteome</keyword>
<evidence type="ECO:0000313" key="8">
    <source>
        <dbReference type="Proteomes" id="UP000321328"/>
    </source>
</evidence>
<dbReference type="AlphaFoldDB" id="A0A511D5D6"/>
<feature type="transmembrane region" description="Helical" evidence="5">
    <location>
        <begin position="137"/>
        <end position="157"/>
    </location>
</feature>
<accession>A0A511D5D6</accession>
<name>A0A511D5D6_9PSEU</name>
<proteinExistence type="predicted"/>
<evidence type="ECO:0000259" key="6">
    <source>
        <dbReference type="Pfam" id="PF12698"/>
    </source>
</evidence>
<dbReference type="InterPro" id="IPR052902">
    <property type="entry name" value="ABC-2_transporter"/>
</dbReference>
<feature type="transmembrane region" description="Helical" evidence="5">
    <location>
        <begin position="25"/>
        <end position="43"/>
    </location>
</feature>
<evidence type="ECO:0000256" key="2">
    <source>
        <dbReference type="ARBA" id="ARBA00022692"/>
    </source>
</evidence>
<sequence>MASTMTDKILALAGTELKLVFRNRTVAVSSVLVPIALGLFWAFSLGGSDPRGWTLVIALQLAVTLGMGIYVTATQTVVARRHNLVLKRMRTSGISDTGLLGATVAPSVVLGIGQLVIFAVINAVFGAPLPSSPVPLVLALLAGLALMVAAALATTVVTPSPERAQVTTLPLVFVVLGAAVALLMLPLEGWWQALVALPGAGIGQLVRLAFAPGGEAGGLLPTLLAAFTVLAWAVLFGWFARRRFRWDPRS</sequence>
<evidence type="ECO:0000256" key="1">
    <source>
        <dbReference type="ARBA" id="ARBA00004141"/>
    </source>
</evidence>
<feature type="transmembrane region" description="Helical" evidence="5">
    <location>
        <begin position="99"/>
        <end position="125"/>
    </location>
</feature>
<keyword evidence="2 5" id="KW-0812">Transmembrane</keyword>
<dbReference type="PANTHER" id="PTHR43027">
    <property type="entry name" value="DOXORUBICIN RESISTANCE ABC TRANSPORTER PERMEASE PROTEIN DRRC-RELATED"/>
    <property type="match status" value="1"/>
</dbReference>
<feature type="domain" description="ABC-2 type transporter transmembrane" evidence="6">
    <location>
        <begin position="62"/>
        <end position="192"/>
    </location>
</feature>
<protein>
    <submittedName>
        <fullName evidence="7">Transport permease protein</fullName>
    </submittedName>
</protein>
<comment type="caution">
    <text evidence="7">The sequence shown here is derived from an EMBL/GenBank/DDBJ whole genome shotgun (WGS) entry which is preliminary data.</text>
</comment>
<evidence type="ECO:0000256" key="5">
    <source>
        <dbReference type="SAM" id="Phobius"/>
    </source>
</evidence>
<dbReference type="InterPro" id="IPR013525">
    <property type="entry name" value="ABC2_TM"/>
</dbReference>
<comment type="subcellular location">
    <subcellularLocation>
        <location evidence="1">Membrane</location>
        <topology evidence="1">Multi-pass membrane protein</topology>
    </subcellularLocation>
</comment>
<organism evidence="7 8">
    <name type="scientific">Pseudonocardia asaccharolytica DSM 44247 = NBRC 16224</name>
    <dbReference type="NCBI Taxonomy" id="1123024"/>
    <lineage>
        <taxon>Bacteria</taxon>
        <taxon>Bacillati</taxon>
        <taxon>Actinomycetota</taxon>
        <taxon>Actinomycetes</taxon>
        <taxon>Pseudonocardiales</taxon>
        <taxon>Pseudonocardiaceae</taxon>
        <taxon>Pseudonocardia</taxon>
    </lineage>
</organism>
<dbReference type="GO" id="GO:0140359">
    <property type="term" value="F:ABC-type transporter activity"/>
    <property type="evidence" value="ECO:0007669"/>
    <property type="project" value="InterPro"/>
</dbReference>
<keyword evidence="3 5" id="KW-1133">Transmembrane helix</keyword>
<dbReference type="Pfam" id="PF12698">
    <property type="entry name" value="ABC2_membrane_3"/>
    <property type="match status" value="1"/>
</dbReference>
<dbReference type="RefSeq" id="WP_028931639.1">
    <property type="nucleotide sequence ID" value="NZ_AUII01000033.1"/>
</dbReference>
<dbReference type="OrthoDB" id="3399482at2"/>
<feature type="transmembrane region" description="Helical" evidence="5">
    <location>
        <begin position="55"/>
        <end position="78"/>
    </location>
</feature>
<feature type="transmembrane region" description="Helical" evidence="5">
    <location>
        <begin position="218"/>
        <end position="240"/>
    </location>
</feature>
<evidence type="ECO:0000256" key="3">
    <source>
        <dbReference type="ARBA" id="ARBA00022989"/>
    </source>
</evidence>
<evidence type="ECO:0000313" key="7">
    <source>
        <dbReference type="EMBL" id="GEL20006.1"/>
    </source>
</evidence>